<accession>A0A8J8T8Y9</accession>
<evidence type="ECO:0000256" key="1">
    <source>
        <dbReference type="SAM" id="MobiDB-lite"/>
    </source>
</evidence>
<comment type="caution">
    <text evidence="4">The sequence shown here is derived from an EMBL/GenBank/DDBJ whole genome shotgun (WGS) entry which is preliminary data.</text>
</comment>
<proteinExistence type="predicted"/>
<keyword evidence="2" id="KW-1133">Transmembrane helix</keyword>
<keyword evidence="2" id="KW-0472">Membrane</keyword>
<feature type="transmembrane region" description="Helical" evidence="2">
    <location>
        <begin position="190"/>
        <end position="214"/>
    </location>
</feature>
<organism evidence="4 5">
    <name type="scientific">Halteria grandinella</name>
    <dbReference type="NCBI Taxonomy" id="5974"/>
    <lineage>
        <taxon>Eukaryota</taxon>
        <taxon>Sar</taxon>
        <taxon>Alveolata</taxon>
        <taxon>Ciliophora</taxon>
        <taxon>Intramacronucleata</taxon>
        <taxon>Spirotrichea</taxon>
        <taxon>Stichotrichia</taxon>
        <taxon>Sporadotrichida</taxon>
        <taxon>Halteriidae</taxon>
        <taxon>Halteria</taxon>
    </lineage>
</organism>
<dbReference type="AlphaFoldDB" id="A0A8J8T8Y9"/>
<dbReference type="GO" id="GO:0016020">
    <property type="term" value="C:membrane"/>
    <property type="evidence" value="ECO:0007669"/>
    <property type="project" value="InterPro"/>
</dbReference>
<dbReference type="GO" id="GO:0016286">
    <property type="term" value="F:small conductance calcium-activated potassium channel activity"/>
    <property type="evidence" value="ECO:0007669"/>
    <property type="project" value="InterPro"/>
</dbReference>
<dbReference type="OrthoDB" id="73653at2759"/>
<feature type="transmembrane region" description="Helical" evidence="2">
    <location>
        <begin position="162"/>
        <end position="184"/>
    </location>
</feature>
<reference evidence="4" key="1">
    <citation type="submission" date="2019-06" db="EMBL/GenBank/DDBJ databases">
        <authorList>
            <person name="Zheng W."/>
        </authorList>
    </citation>
    <scope>NUCLEOTIDE SEQUENCE</scope>
    <source>
        <strain evidence="4">QDHG01</strain>
    </source>
</reference>
<protein>
    <recommendedName>
        <fullName evidence="3">Potassium channel domain-containing protein</fullName>
    </recommendedName>
</protein>
<keyword evidence="2" id="KW-0812">Transmembrane</keyword>
<gene>
    <name evidence="4" type="ORF">FGO68_gene2365</name>
</gene>
<dbReference type="SUPFAM" id="SSF81324">
    <property type="entry name" value="Voltage-gated potassium channels"/>
    <property type="match status" value="1"/>
</dbReference>
<dbReference type="PANTHER" id="PTHR10153">
    <property type="entry name" value="SMALL CONDUCTANCE CALCIUM-ACTIVATED POTASSIUM CHANNEL"/>
    <property type="match status" value="1"/>
</dbReference>
<feature type="compositionally biased region" description="Polar residues" evidence="1">
    <location>
        <begin position="532"/>
        <end position="548"/>
    </location>
</feature>
<evidence type="ECO:0000259" key="3">
    <source>
        <dbReference type="Pfam" id="PF07885"/>
    </source>
</evidence>
<feature type="domain" description="Potassium channel" evidence="3">
    <location>
        <begin position="142"/>
        <end position="213"/>
    </location>
</feature>
<feature type="compositionally biased region" description="Polar residues" evidence="1">
    <location>
        <begin position="470"/>
        <end position="486"/>
    </location>
</feature>
<dbReference type="InterPro" id="IPR015449">
    <property type="entry name" value="K_chnl_Ca-activ_SK"/>
</dbReference>
<feature type="transmembrane region" description="Helical" evidence="2">
    <location>
        <begin position="126"/>
        <end position="150"/>
    </location>
</feature>
<evidence type="ECO:0000313" key="5">
    <source>
        <dbReference type="Proteomes" id="UP000785679"/>
    </source>
</evidence>
<feature type="compositionally biased region" description="Low complexity" evidence="1">
    <location>
        <begin position="515"/>
        <end position="531"/>
    </location>
</feature>
<name>A0A8J8T8Y9_HALGN</name>
<sequence>MMRPFDLDGGKNQEVNRLKKTHFLQNKQFYYDVLMLLFQPFPYYNPTFTITCINYSDKTEMVTVEYKISTILLSLMFLRFILIIRSAINYSTYTDQHAKKVVSENYSFNPDVRFVMKCYITRSPEWTVTVILAFSVFVIAYLLRIFEIVYYRAIGFNDFEQFYSSIWAVVITMGTVGFGDIVPVSHFGRFLMMFTTVWGTFIFTLVIVAFSSAFNLSPHQKKAMHHLLLTRKAAHTITTAIRYYQTRQKIRTKAQANPIYKEMLQRKISFSYLDHDLKHMKQRMDLNIQDFRDERIQLKRLRVNDGNEQRKNIIFIKSEILDMQQQLHEYTGAFIEQKSNMEQHHDLLMTISIDQRAIRAEQIEQQRVINAIQKKNKQVISLLKNNKSIATADPKDDGNRNLRFETTNYMSSSSDFHSSKEDQAFANEGPYKRANLDLPTPSDRSVKGLTTHSQIDEADEENEEERKSKNTTTTHAAVTKSASHHQLNVMRPGDKSAPGTSQNLSQSKASQKLHSTSSRLSSDSSCSSSSSGTKTKGLTVRQSQSHETFSQKDSFRKQMSRGALVQFHGIVLHEPTLMTRSHR</sequence>
<dbReference type="Proteomes" id="UP000785679">
    <property type="component" value="Unassembled WGS sequence"/>
</dbReference>
<feature type="compositionally biased region" description="Polar residues" evidence="1">
    <location>
        <begin position="498"/>
        <end position="514"/>
    </location>
</feature>
<dbReference type="InterPro" id="IPR013099">
    <property type="entry name" value="K_chnl_dom"/>
</dbReference>
<evidence type="ECO:0000313" key="4">
    <source>
        <dbReference type="EMBL" id="TNV86090.1"/>
    </source>
</evidence>
<keyword evidence="5" id="KW-1185">Reference proteome</keyword>
<feature type="transmembrane region" description="Helical" evidence="2">
    <location>
        <begin position="68"/>
        <end position="88"/>
    </location>
</feature>
<dbReference type="EMBL" id="RRYP01001319">
    <property type="protein sequence ID" value="TNV86090.1"/>
    <property type="molecule type" value="Genomic_DNA"/>
</dbReference>
<dbReference type="Pfam" id="PF07885">
    <property type="entry name" value="Ion_trans_2"/>
    <property type="match status" value="1"/>
</dbReference>
<dbReference type="Gene3D" id="1.10.287.70">
    <property type="match status" value="1"/>
</dbReference>
<feature type="region of interest" description="Disordered" evidence="1">
    <location>
        <begin position="430"/>
        <end position="555"/>
    </location>
</feature>
<evidence type="ECO:0000256" key="2">
    <source>
        <dbReference type="SAM" id="Phobius"/>
    </source>
</evidence>